<dbReference type="PANTHER" id="PTHR36427">
    <property type="entry name" value="54S RIBOSOMAL PROTEIN L1, MITOCHONDRIAL"/>
    <property type="match status" value="1"/>
</dbReference>
<comment type="caution">
    <text evidence="11">The sequence shown here is derived from an EMBL/GenBank/DDBJ whole genome shotgun (WGS) entry which is preliminary data.</text>
</comment>
<keyword evidence="5 10" id="KW-0810">Translation regulation</keyword>
<dbReference type="GO" id="GO:0015934">
    <property type="term" value="C:large ribosomal subunit"/>
    <property type="evidence" value="ECO:0007669"/>
    <property type="project" value="InterPro"/>
</dbReference>
<evidence type="ECO:0000256" key="8">
    <source>
        <dbReference type="ARBA" id="ARBA00023274"/>
    </source>
</evidence>
<dbReference type="AlphaFoldDB" id="A0A7J3VS45"/>
<dbReference type="SUPFAM" id="SSF56808">
    <property type="entry name" value="Ribosomal protein L1"/>
    <property type="match status" value="1"/>
</dbReference>
<name>A0A7J3VS45_CALS0</name>
<comment type="function">
    <text evidence="9">Probably involved in E site tRNA release. Binds directly to 23S rRNA.</text>
</comment>
<keyword evidence="7 10" id="KW-0689">Ribosomal protein</keyword>
<keyword evidence="2 10" id="KW-0678">Repressor</keyword>
<evidence type="ECO:0000256" key="7">
    <source>
        <dbReference type="ARBA" id="ARBA00022980"/>
    </source>
</evidence>
<keyword evidence="4 10" id="KW-0699">rRNA-binding</keyword>
<evidence type="ECO:0000256" key="4">
    <source>
        <dbReference type="ARBA" id="ARBA00022730"/>
    </source>
</evidence>
<accession>A0A7J3VS45</accession>
<dbReference type="Gene3D" id="3.30.190.20">
    <property type="match status" value="1"/>
</dbReference>
<dbReference type="GO" id="GO:0000049">
    <property type="term" value="F:tRNA binding"/>
    <property type="evidence" value="ECO:0007669"/>
    <property type="project" value="UniProtKB-KW"/>
</dbReference>
<comment type="function">
    <text evidence="10">Binds directly to 23S rRNA. Probably involved in E site tRNA release.</text>
</comment>
<comment type="subunit">
    <text evidence="10">Part of the 50S ribosomal subunit.</text>
</comment>
<gene>
    <name evidence="10" type="primary">rpl1</name>
    <name evidence="11" type="ORF">ENM31_00235</name>
</gene>
<dbReference type="GO" id="GO:0006417">
    <property type="term" value="P:regulation of translation"/>
    <property type="evidence" value="ECO:0007669"/>
    <property type="project" value="UniProtKB-KW"/>
</dbReference>
<dbReference type="GO" id="GO:0019843">
    <property type="term" value="F:rRNA binding"/>
    <property type="evidence" value="ECO:0007669"/>
    <property type="project" value="UniProtKB-UniRule"/>
</dbReference>
<evidence type="ECO:0000256" key="3">
    <source>
        <dbReference type="ARBA" id="ARBA00022555"/>
    </source>
</evidence>
<proteinExistence type="inferred from homology"/>
<dbReference type="GO" id="GO:0003735">
    <property type="term" value="F:structural constituent of ribosome"/>
    <property type="evidence" value="ECO:0007669"/>
    <property type="project" value="InterPro"/>
</dbReference>
<dbReference type="InterPro" id="IPR002143">
    <property type="entry name" value="Ribosomal_uL1"/>
</dbReference>
<dbReference type="InterPro" id="IPR016095">
    <property type="entry name" value="Ribosomal_uL1_3-a/b-sand"/>
</dbReference>
<keyword evidence="6 10" id="KW-0694">RNA-binding</keyword>
<dbReference type="HAMAP" id="MF_01318_A">
    <property type="entry name" value="Ribosomal_uL1_A"/>
    <property type="match status" value="1"/>
</dbReference>
<dbReference type="EMBL" id="DRXH01000010">
    <property type="protein sequence ID" value="HHM43712.1"/>
    <property type="molecule type" value="Genomic_DNA"/>
</dbReference>
<sequence>MRAVSSRFVNAVKQAREKMMPSKFKQSVEMIVNITGVDLSKPQNRFTEVVELPNDLGRKKRKILVVASGNLALEAGRIEGVSKVLGREELETLVGKKKEAKKIASQYDFVLVEPSLMGLAARALGAALGSRGKTPTPIPPGSDLQRLVKRFANSVQVQLRKSQQVACLVGLEEDSDEKIAENAETVLNRVVEKLEKRQRSIKSVYLKATRGKPVKVEL</sequence>
<evidence type="ECO:0000256" key="1">
    <source>
        <dbReference type="ARBA" id="ARBA00010531"/>
    </source>
</evidence>
<dbReference type="NCBIfam" id="NF003244">
    <property type="entry name" value="PRK04203.1"/>
    <property type="match status" value="1"/>
</dbReference>
<dbReference type="PIRSF" id="PIRSF002155">
    <property type="entry name" value="Ribosomal_L1"/>
    <property type="match status" value="1"/>
</dbReference>
<comment type="similarity">
    <text evidence="1 10">Belongs to the universal ribosomal protein uL1 family.</text>
</comment>
<evidence type="ECO:0000256" key="5">
    <source>
        <dbReference type="ARBA" id="ARBA00022845"/>
    </source>
</evidence>
<evidence type="ECO:0000256" key="10">
    <source>
        <dbReference type="HAMAP-Rule" id="MF_01318"/>
    </source>
</evidence>
<dbReference type="InterPro" id="IPR023674">
    <property type="entry name" value="Ribosomal_uL1-like"/>
</dbReference>
<dbReference type="Gene3D" id="3.40.50.790">
    <property type="match status" value="1"/>
</dbReference>
<reference evidence="11" key="1">
    <citation type="journal article" date="2020" name="mSystems">
        <title>Genome- and Community-Level Interaction Insights into Carbon Utilization and Element Cycling Functions of Hydrothermarchaeota in Hydrothermal Sediment.</title>
        <authorList>
            <person name="Zhou Z."/>
            <person name="Liu Y."/>
            <person name="Xu W."/>
            <person name="Pan J."/>
            <person name="Luo Z.H."/>
            <person name="Li M."/>
        </authorList>
    </citation>
    <scope>NUCLEOTIDE SEQUENCE [LARGE SCALE GENOMIC DNA]</scope>
    <source>
        <strain evidence="11">SpSt-1074</strain>
    </source>
</reference>
<keyword evidence="3 10" id="KW-0820">tRNA-binding</keyword>
<keyword evidence="8 10" id="KW-0687">Ribonucleoprotein</keyword>
<evidence type="ECO:0000256" key="9">
    <source>
        <dbReference type="ARBA" id="ARBA00045545"/>
    </source>
</evidence>
<dbReference type="GO" id="GO:0006412">
    <property type="term" value="P:translation"/>
    <property type="evidence" value="ECO:0007669"/>
    <property type="project" value="UniProtKB-UniRule"/>
</dbReference>
<dbReference type="PANTHER" id="PTHR36427:SF3">
    <property type="entry name" value="LARGE RIBOSOMAL SUBUNIT PROTEIN UL1M"/>
    <property type="match status" value="1"/>
</dbReference>
<dbReference type="InterPro" id="IPR023669">
    <property type="entry name" value="Ribosomal_uL1_arc"/>
</dbReference>
<dbReference type="InterPro" id="IPR028364">
    <property type="entry name" value="Ribosomal_uL1/biogenesis"/>
</dbReference>
<dbReference type="Pfam" id="PF00687">
    <property type="entry name" value="Ribosomal_L1"/>
    <property type="match status" value="1"/>
</dbReference>
<comment type="function">
    <text evidence="10">Protein L1 is also a translational repressor protein, it controls the translation of its operon by binding to its mRNA.</text>
</comment>
<protein>
    <recommendedName>
        <fullName evidence="10">Large ribosomal subunit protein uL1</fullName>
    </recommendedName>
</protein>
<evidence type="ECO:0000256" key="2">
    <source>
        <dbReference type="ARBA" id="ARBA00022491"/>
    </source>
</evidence>
<evidence type="ECO:0000256" key="6">
    <source>
        <dbReference type="ARBA" id="ARBA00022884"/>
    </source>
</evidence>
<organism evidence="11">
    <name type="scientific">Caldiarchaeum subterraneum</name>
    <dbReference type="NCBI Taxonomy" id="311458"/>
    <lineage>
        <taxon>Archaea</taxon>
        <taxon>Nitrososphaerota</taxon>
        <taxon>Candidatus Caldarchaeales</taxon>
        <taxon>Candidatus Caldarchaeaceae</taxon>
        <taxon>Candidatus Caldarchaeum</taxon>
    </lineage>
</organism>
<dbReference type="CDD" id="cd00403">
    <property type="entry name" value="Ribosomal_L1"/>
    <property type="match status" value="1"/>
</dbReference>
<evidence type="ECO:0000313" key="11">
    <source>
        <dbReference type="EMBL" id="HHM43712.1"/>
    </source>
</evidence>